<dbReference type="Pfam" id="PF22671">
    <property type="entry name" value="Gp18_domIII_N"/>
    <property type="match status" value="1"/>
</dbReference>
<name>A0ABV5ASV5_9BACL</name>
<dbReference type="Gene3D" id="2.60.40.4290">
    <property type="match status" value="1"/>
</dbReference>
<sequence>MAGGTWTVQNKVRPGVYINFVSEANSLGTLGERGTVSMALPLSWGEPKKIITIQAGEDLKDKLGYDITSSQMLIIREALKRAKTLLLYRLNEGVKAAATIGTLQATAVFGGVRGNDLSIVIAPNINDDTKFDVETFLAGERVDVQTVASLEELKNNKYVVFQGQGQPELTAGAPLKDGTDGTVSNQDHTSYLQALEVMDFQTIALVSDDTTLKSVYAAYVKRLRETEGKKIQAVLADYIAADHEGIISVKNGVTLTDGTVLYAKHTTAWVAAATAGAAVNESLTYQAYDDAADVNGKLTNAEMEAALKQGQFVFTASSGKAVVEQDINTFTSLSPDKAKHFSKNRVVRVLDSVANDLKRIFESYFIGKVNNNDDGRNLFRSQCVSYLNDLQNIGAVQNFNSQTDIKVLAGAESDSIVVELSVQPVDSVEKVYMKVKVA</sequence>
<evidence type="ECO:0000259" key="4">
    <source>
        <dbReference type="Pfam" id="PF17482"/>
    </source>
</evidence>
<feature type="domain" description="Phage tail sheath protein-like beta-sandwich" evidence="3">
    <location>
        <begin position="91"/>
        <end position="180"/>
    </location>
</feature>
<dbReference type="Gene3D" id="3.30.1370.220">
    <property type="match status" value="1"/>
</dbReference>
<dbReference type="InterPro" id="IPR035326">
    <property type="entry name" value="Beta_sandwich_Seath"/>
</dbReference>
<dbReference type="Pfam" id="PF04984">
    <property type="entry name" value="Phage_sheath_1"/>
    <property type="match status" value="1"/>
</dbReference>
<dbReference type="RefSeq" id="WP_375355045.1">
    <property type="nucleotide sequence ID" value="NZ_JBHHMI010000006.1"/>
</dbReference>
<gene>
    <name evidence="6" type="ORF">ACE41H_09840</name>
</gene>
<feature type="domain" description="Tail sheath protein C-terminal" evidence="4">
    <location>
        <begin position="336"/>
        <end position="437"/>
    </location>
</feature>
<dbReference type="InterPro" id="IPR020287">
    <property type="entry name" value="Tail_sheath_C"/>
</dbReference>
<feature type="domain" description="Tail sheath protein subtilisin-like" evidence="2">
    <location>
        <begin position="181"/>
        <end position="329"/>
    </location>
</feature>
<proteinExistence type="inferred from homology"/>
<evidence type="ECO:0000313" key="6">
    <source>
        <dbReference type="EMBL" id="MFB5267085.1"/>
    </source>
</evidence>
<evidence type="ECO:0000313" key="7">
    <source>
        <dbReference type="Proteomes" id="UP001580346"/>
    </source>
</evidence>
<protein>
    <submittedName>
        <fullName evidence="6">Phage tail sheath family protein</fullName>
    </submittedName>
</protein>
<dbReference type="InterPro" id="IPR035089">
    <property type="entry name" value="Phage_sheath_subtilisin"/>
</dbReference>
<evidence type="ECO:0000259" key="3">
    <source>
        <dbReference type="Pfam" id="PF17481"/>
    </source>
</evidence>
<dbReference type="Gene3D" id="3.30.360.90">
    <property type="match status" value="1"/>
</dbReference>
<dbReference type="Gene3D" id="3.40.50.11790">
    <property type="match status" value="1"/>
</dbReference>
<dbReference type="EMBL" id="JBHHMI010000006">
    <property type="protein sequence ID" value="MFB5267085.1"/>
    <property type="molecule type" value="Genomic_DNA"/>
</dbReference>
<dbReference type="Gene3D" id="3.30.1490.360">
    <property type="match status" value="1"/>
</dbReference>
<organism evidence="6 7">
    <name type="scientific">Paenibacillus enshidis</name>
    <dbReference type="NCBI Taxonomy" id="1458439"/>
    <lineage>
        <taxon>Bacteria</taxon>
        <taxon>Bacillati</taxon>
        <taxon>Bacillota</taxon>
        <taxon>Bacilli</taxon>
        <taxon>Bacillales</taxon>
        <taxon>Paenibacillaceae</taxon>
        <taxon>Paenibacillus</taxon>
    </lineage>
</organism>
<comment type="caution">
    <text evidence="6">The sequence shown here is derived from an EMBL/GenBank/DDBJ whole genome shotgun (WGS) entry which is preliminary data.</text>
</comment>
<comment type="similarity">
    <text evidence="1">Belongs to the myoviridae tail sheath protein family.</text>
</comment>
<accession>A0ABV5ASV5</accession>
<dbReference type="InterPro" id="IPR054564">
    <property type="entry name" value="Gp18_domIII_N"/>
</dbReference>
<dbReference type="Pfam" id="PF17481">
    <property type="entry name" value="Phage_sheath_domII"/>
    <property type="match status" value="1"/>
</dbReference>
<dbReference type="Proteomes" id="UP001580346">
    <property type="component" value="Unassembled WGS sequence"/>
</dbReference>
<evidence type="ECO:0000259" key="5">
    <source>
        <dbReference type="Pfam" id="PF22671"/>
    </source>
</evidence>
<evidence type="ECO:0000256" key="1">
    <source>
        <dbReference type="ARBA" id="ARBA00008005"/>
    </source>
</evidence>
<dbReference type="Pfam" id="PF17482">
    <property type="entry name" value="Phage_sheath_1C"/>
    <property type="match status" value="1"/>
</dbReference>
<evidence type="ECO:0000259" key="2">
    <source>
        <dbReference type="Pfam" id="PF04984"/>
    </source>
</evidence>
<feature type="domain" description="Tail sheath protein Gp18-like" evidence="5">
    <location>
        <begin position="33"/>
        <end position="90"/>
    </location>
</feature>
<keyword evidence="7" id="KW-1185">Reference proteome</keyword>
<reference evidence="6 7" key="1">
    <citation type="submission" date="2024-09" db="EMBL/GenBank/DDBJ databases">
        <title>Paenibacillus zeirhizospherea sp. nov., isolated from surface of the maize (Zea mays) roots in a horticulture field, Hungary.</title>
        <authorList>
            <person name="Marton D."/>
            <person name="Farkas M."/>
            <person name="Bedics A."/>
            <person name="Toth E."/>
            <person name="Tancsics A."/>
            <person name="Boka K."/>
            <person name="Maroti G."/>
            <person name="Kriszt B."/>
            <person name="Cserhati M."/>
        </authorList>
    </citation>
    <scope>NUCLEOTIDE SEQUENCE [LARGE SCALE GENOMIC DNA]</scope>
    <source>
        <strain evidence="6 7">KCTC 33519</strain>
    </source>
</reference>